<proteinExistence type="predicted"/>
<evidence type="ECO:0000256" key="1">
    <source>
        <dbReference type="SAM" id="SignalP"/>
    </source>
</evidence>
<dbReference type="Proteomes" id="UP000317369">
    <property type="component" value="Chromosome"/>
</dbReference>
<dbReference type="RefSeq" id="WP_145074925.1">
    <property type="nucleotide sequence ID" value="NZ_CP036425.1"/>
</dbReference>
<name>A0A517YRE8_9BACT</name>
<sequence precursor="true">MILNASAKLLAMVAFLLASIAHAADLTVTIPGHTDLADIWSYQLPFSEPYRTYDLSTEFKAFTVDQNKITAQLPDGKYALVFNRVTEDSILSVRTPLLTPSRQTRSENIPLKTKQVSLTLNAPANFTVESLVLRAHDDGKQIRWIRPSHASPTTLPTLTVSPKIKYQLIINATYNNTPLIYYTQLSQIRNGTLVIQTSKLNRITITLDPETPPHTEATLNLNLMDQIRTLNFNDPVVVYTNRRYLEATYNLKISNQNTITFGVKSIFASRNTNLTLGGPLKPHAWVEAMKKKHKGKYIYPIYQQLIVRDKSGLILNPADLQLSGIQYEVGSKTGKLNLPSTEVQPDHWPNEKFVRQFACAVKTTTNLFPDAVIPIEKINTYRTRHFEIHVPACVATLARMYMAKAEVAYTHSKPITDYPGSGNIRIYLITNKSGAKGGWRGKRKGKKNGHISMPEKHFLLNRDYQSRINHLQHEILHTYGHGHGNPADQAAFKIIEDQSINHWKAYAKTAVLDPNFIPKLQRR</sequence>
<accession>A0A517YRE8</accession>
<reference evidence="2 3" key="1">
    <citation type="submission" date="2019-02" db="EMBL/GenBank/DDBJ databases">
        <title>Deep-cultivation of Planctomycetes and their phenomic and genomic characterization uncovers novel biology.</title>
        <authorList>
            <person name="Wiegand S."/>
            <person name="Jogler M."/>
            <person name="Boedeker C."/>
            <person name="Pinto D."/>
            <person name="Vollmers J."/>
            <person name="Rivas-Marin E."/>
            <person name="Kohn T."/>
            <person name="Peeters S.H."/>
            <person name="Heuer A."/>
            <person name="Rast P."/>
            <person name="Oberbeckmann S."/>
            <person name="Bunk B."/>
            <person name="Jeske O."/>
            <person name="Meyerdierks A."/>
            <person name="Storesund J.E."/>
            <person name="Kallscheuer N."/>
            <person name="Luecker S."/>
            <person name="Lage O.M."/>
            <person name="Pohl T."/>
            <person name="Merkel B.J."/>
            <person name="Hornburger P."/>
            <person name="Mueller R.-W."/>
            <person name="Bruemmer F."/>
            <person name="Labrenz M."/>
            <person name="Spormann A.M."/>
            <person name="Op den Camp H."/>
            <person name="Overmann J."/>
            <person name="Amann R."/>
            <person name="Jetten M.S.M."/>
            <person name="Mascher T."/>
            <person name="Medema M.H."/>
            <person name="Devos D.P."/>
            <person name="Kaster A.-K."/>
            <person name="Ovreas L."/>
            <person name="Rohde M."/>
            <person name="Galperin M.Y."/>
            <person name="Jogler C."/>
        </authorList>
    </citation>
    <scope>NUCLEOTIDE SEQUENCE [LARGE SCALE GENOMIC DNA]</scope>
    <source>
        <strain evidence="2 3">KS4</strain>
    </source>
</reference>
<dbReference type="KEGG" id="pcor:KS4_08300"/>
<dbReference type="EMBL" id="CP036425">
    <property type="protein sequence ID" value="QDU32794.1"/>
    <property type="molecule type" value="Genomic_DNA"/>
</dbReference>
<evidence type="ECO:0000313" key="2">
    <source>
        <dbReference type="EMBL" id="QDU32794.1"/>
    </source>
</evidence>
<gene>
    <name evidence="2" type="ORF">KS4_08300</name>
</gene>
<dbReference type="AlphaFoldDB" id="A0A517YRE8"/>
<keyword evidence="3" id="KW-1185">Reference proteome</keyword>
<feature type="chain" id="PRO_5021739106" evidence="1">
    <location>
        <begin position="24"/>
        <end position="523"/>
    </location>
</feature>
<evidence type="ECO:0000313" key="3">
    <source>
        <dbReference type="Proteomes" id="UP000317369"/>
    </source>
</evidence>
<organism evidence="2 3">
    <name type="scientific">Poriferisphaera corsica</name>
    <dbReference type="NCBI Taxonomy" id="2528020"/>
    <lineage>
        <taxon>Bacteria</taxon>
        <taxon>Pseudomonadati</taxon>
        <taxon>Planctomycetota</taxon>
        <taxon>Phycisphaerae</taxon>
        <taxon>Phycisphaerales</taxon>
        <taxon>Phycisphaeraceae</taxon>
        <taxon>Poriferisphaera</taxon>
    </lineage>
</organism>
<feature type="signal peptide" evidence="1">
    <location>
        <begin position="1"/>
        <end position="23"/>
    </location>
</feature>
<protein>
    <submittedName>
        <fullName evidence="2">Uncharacterized protein</fullName>
    </submittedName>
</protein>
<keyword evidence="1" id="KW-0732">Signal</keyword>